<dbReference type="STRING" id="288004.AL038_15960"/>
<dbReference type="InterPro" id="IPR036866">
    <property type="entry name" value="RibonucZ/Hydroxyglut_hydro"/>
</dbReference>
<evidence type="ECO:0000259" key="3">
    <source>
        <dbReference type="SMART" id="SM00849"/>
    </source>
</evidence>
<dbReference type="AlphaFoldDB" id="A0A2N9YE06"/>
<feature type="chain" id="PRO_5014763985" evidence="2">
    <location>
        <begin position="20"/>
        <end position="313"/>
    </location>
</feature>
<dbReference type="EMBL" id="CP018889">
    <property type="protein sequence ID" value="AUI68704.1"/>
    <property type="molecule type" value="Genomic_DNA"/>
</dbReference>
<dbReference type="PANTHER" id="PTHR42951">
    <property type="entry name" value="METALLO-BETA-LACTAMASE DOMAIN-CONTAINING"/>
    <property type="match status" value="1"/>
</dbReference>
<comment type="similarity">
    <text evidence="1">Belongs to the metallo-beta-lactamase superfamily. Class-B beta-lactamase family.</text>
</comment>
<dbReference type="OrthoDB" id="9769598at2"/>
<evidence type="ECO:0000313" key="5">
    <source>
        <dbReference type="Proteomes" id="UP000234271"/>
    </source>
</evidence>
<dbReference type="PANTHER" id="PTHR42951:SF4">
    <property type="entry name" value="ACYL-COENZYME A THIOESTERASE MBLAC2"/>
    <property type="match status" value="1"/>
</dbReference>
<reference evidence="5" key="1">
    <citation type="submission" date="2016-12" db="EMBL/GenBank/DDBJ databases">
        <title>Complete Genome Sequence of Beggiatoa leptomitiformis D-401.</title>
        <authorList>
            <person name="Fomenkov A."/>
            <person name="Vincze T."/>
            <person name="Grabovich M."/>
            <person name="Anton B.P."/>
            <person name="Dubinina G."/>
            <person name="Orlova M."/>
            <person name="Belousova E."/>
            <person name="Roberts R.J."/>
        </authorList>
    </citation>
    <scope>NUCLEOTIDE SEQUENCE [LARGE SCALE GENOMIC DNA]</scope>
    <source>
        <strain evidence="5">D-401</strain>
    </source>
</reference>
<dbReference type="InterPro" id="IPR030811">
    <property type="entry name" value="SoxH-rel_PQQ_1"/>
</dbReference>
<keyword evidence="5" id="KW-1185">Reference proteome</keyword>
<dbReference type="SMART" id="SM00849">
    <property type="entry name" value="Lactamase_B"/>
    <property type="match status" value="1"/>
</dbReference>
<dbReference type="InterPro" id="IPR001279">
    <property type="entry name" value="Metallo-B-lactamas"/>
</dbReference>
<evidence type="ECO:0000256" key="1">
    <source>
        <dbReference type="ARBA" id="ARBA00005250"/>
    </source>
</evidence>
<dbReference type="GO" id="GO:0016787">
    <property type="term" value="F:hydrolase activity"/>
    <property type="evidence" value="ECO:0007669"/>
    <property type="project" value="UniProtKB-KW"/>
</dbReference>
<feature type="signal peptide" evidence="2">
    <location>
        <begin position="1"/>
        <end position="19"/>
    </location>
</feature>
<name>A0A2N9YE06_9GAMM</name>
<organism evidence="4 5">
    <name type="scientific">Beggiatoa leptomitoformis</name>
    <dbReference type="NCBI Taxonomy" id="288004"/>
    <lineage>
        <taxon>Bacteria</taxon>
        <taxon>Pseudomonadati</taxon>
        <taxon>Pseudomonadota</taxon>
        <taxon>Gammaproteobacteria</taxon>
        <taxon>Thiotrichales</taxon>
        <taxon>Thiotrichaceae</taxon>
        <taxon>Beggiatoa</taxon>
    </lineage>
</organism>
<dbReference type="RefSeq" id="WP_062154510.1">
    <property type="nucleotide sequence ID" value="NZ_CP012373.2"/>
</dbReference>
<keyword evidence="2" id="KW-0732">Signal</keyword>
<evidence type="ECO:0000313" key="4">
    <source>
        <dbReference type="EMBL" id="AUI68704.1"/>
    </source>
</evidence>
<dbReference type="KEGG" id="blep:AL038_15960"/>
<dbReference type="Pfam" id="PF00753">
    <property type="entry name" value="Lactamase_B"/>
    <property type="match status" value="1"/>
</dbReference>
<evidence type="ECO:0000256" key="2">
    <source>
        <dbReference type="SAM" id="SignalP"/>
    </source>
</evidence>
<protein>
    <submittedName>
        <fullName evidence="4">Quinoprotein relay system zinc metallohydrolase 1</fullName>
    </submittedName>
</protein>
<dbReference type="InterPro" id="IPR050855">
    <property type="entry name" value="NDM-1-like"/>
</dbReference>
<gene>
    <name evidence="4" type="ORF">BLE401_08300</name>
</gene>
<sequence>MKYYILLAWLSMVSVNAYALNYALTPEKIAPDTYAFIGKTEDFSPQNGGNIINTAFIVTNNGVIVIDTGVSQLYGNAQRAAIKTITDKPILKVIHTNYHPDRFLGNQAYHDVTIAALPATIQGMKEHAEDFTNNMYRMIGSWMQGTEAQFPTESLQAGELIIDNHALQLYALQGHTPADLVILDKTTGVLFTGGVVFYQRMPTTPSVTRLEDWLTELDTLEKIPFKILLPSHGAPTSDKRAIIQTRQYLQWLAQTLNTAAESGLDMAEVMQTELPDMFATLGVGHVEFVRSVVHLYPALEINALNLPTEENHQ</sequence>
<dbReference type="CDD" id="cd16282">
    <property type="entry name" value="metallo-hydrolase-like_MBL-fold"/>
    <property type="match status" value="1"/>
</dbReference>
<dbReference type="NCBIfam" id="TIGR04558">
    <property type="entry name" value="SoxH_rel_PQQ_1"/>
    <property type="match status" value="1"/>
</dbReference>
<dbReference type="GO" id="GO:0017001">
    <property type="term" value="P:antibiotic catabolic process"/>
    <property type="evidence" value="ECO:0007669"/>
    <property type="project" value="UniProtKB-ARBA"/>
</dbReference>
<proteinExistence type="inferred from homology"/>
<dbReference type="Gene3D" id="3.60.15.10">
    <property type="entry name" value="Ribonuclease Z/Hydroxyacylglutathione hydrolase-like"/>
    <property type="match status" value="1"/>
</dbReference>
<keyword evidence="4" id="KW-0378">Hydrolase</keyword>
<feature type="domain" description="Metallo-beta-lactamase" evidence="3">
    <location>
        <begin position="51"/>
        <end position="232"/>
    </location>
</feature>
<dbReference type="Proteomes" id="UP000234271">
    <property type="component" value="Chromosome"/>
</dbReference>
<accession>A0A2N9YE06</accession>
<dbReference type="SUPFAM" id="SSF56281">
    <property type="entry name" value="Metallo-hydrolase/oxidoreductase"/>
    <property type="match status" value="1"/>
</dbReference>